<keyword evidence="3" id="KW-1185">Reference proteome</keyword>
<evidence type="ECO:0000256" key="1">
    <source>
        <dbReference type="SAM" id="SignalP"/>
    </source>
</evidence>
<protein>
    <submittedName>
        <fullName evidence="2">Uncharacterized protein</fullName>
    </submittedName>
</protein>
<accession>A0A0E9MN46</accession>
<evidence type="ECO:0000313" key="2">
    <source>
        <dbReference type="EMBL" id="GAO38949.1"/>
    </source>
</evidence>
<feature type="chain" id="PRO_5002429213" evidence="1">
    <location>
        <begin position="27"/>
        <end position="244"/>
    </location>
</feature>
<dbReference type="AlphaFoldDB" id="A0A0E9MN46"/>
<gene>
    <name evidence="2" type="ORF">SCH01S_22_00120</name>
</gene>
<sequence>MRTGGMKLRLLAGAVAVAAVCAPAAAQPAVEAQTGSHILIPRRARIPENTASDTIRISRQVMSEFARCVVDREPKAVARAVTASSQRDFDKAVGALSTDECLDSGMMRFKTDAMRGPLFVELYRRRADAQAHQKHWGPVAPKISLDVAQTQDSIDGEHLPWLSFGQCVVSIDSGAARAIVLAPTGSDLQDAAFAKAGAAFNACVSQGTTIRMGKQAIEAVLAEVLYRGVEPLAVATSTSTSEAK</sequence>
<dbReference type="Proteomes" id="UP000033202">
    <property type="component" value="Unassembled WGS sequence"/>
</dbReference>
<proteinExistence type="predicted"/>
<organism evidence="2 3">
    <name type="scientific">Sphingomonas changbaiensis NBRC 104936</name>
    <dbReference type="NCBI Taxonomy" id="1219043"/>
    <lineage>
        <taxon>Bacteria</taxon>
        <taxon>Pseudomonadati</taxon>
        <taxon>Pseudomonadota</taxon>
        <taxon>Alphaproteobacteria</taxon>
        <taxon>Sphingomonadales</taxon>
        <taxon>Sphingomonadaceae</taxon>
        <taxon>Sphingomonas</taxon>
    </lineage>
</organism>
<keyword evidence="1" id="KW-0732">Signal</keyword>
<dbReference type="STRING" id="1219043.SCH01S_22_00120"/>
<dbReference type="EMBL" id="BBWU01000022">
    <property type="protein sequence ID" value="GAO38949.1"/>
    <property type="molecule type" value="Genomic_DNA"/>
</dbReference>
<reference evidence="2 3" key="1">
    <citation type="submission" date="2015-04" db="EMBL/GenBank/DDBJ databases">
        <title>Whole genome shotgun sequence of Sphingomonas changbaiensis NBRC 104936.</title>
        <authorList>
            <person name="Katano-Makiyama Y."/>
            <person name="Hosoyama A."/>
            <person name="Hashimoto M."/>
            <person name="Noguchi M."/>
            <person name="Tsuchikane K."/>
            <person name="Ohji S."/>
            <person name="Yamazoe A."/>
            <person name="Ichikawa N."/>
            <person name="Kimura A."/>
            <person name="Fujita N."/>
        </authorList>
    </citation>
    <scope>NUCLEOTIDE SEQUENCE [LARGE SCALE GENOMIC DNA]</scope>
    <source>
        <strain evidence="2 3">NBRC 104936</strain>
    </source>
</reference>
<feature type="signal peptide" evidence="1">
    <location>
        <begin position="1"/>
        <end position="26"/>
    </location>
</feature>
<name>A0A0E9MN46_9SPHN</name>
<comment type="caution">
    <text evidence="2">The sequence shown here is derived from an EMBL/GenBank/DDBJ whole genome shotgun (WGS) entry which is preliminary data.</text>
</comment>
<evidence type="ECO:0000313" key="3">
    <source>
        <dbReference type="Proteomes" id="UP000033202"/>
    </source>
</evidence>